<accession>A0AAN6ZLC2</accession>
<organism evidence="2 3">
    <name type="scientific">Dichotomopilus funicola</name>
    <dbReference type="NCBI Taxonomy" id="1934379"/>
    <lineage>
        <taxon>Eukaryota</taxon>
        <taxon>Fungi</taxon>
        <taxon>Dikarya</taxon>
        <taxon>Ascomycota</taxon>
        <taxon>Pezizomycotina</taxon>
        <taxon>Sordariomycetes</taxon>
        <taxon>Sordariomycetidae</taxon>
        <taxon>Sordariales</taxon>
        <taxon>Chaetomiaceae</taxon>
        <taxon>Dichotomopilus</taxon>
    </lineage>
</organism>
<sequence length="442" mass="50161">MDEVVRQKHRGWASCAAVNRDWQAVIARANFRRLNLKQDDVDRLNEMTSRHRSYVQYIYFHIDLPRYSCLSCCQLTLEIAASSSSDTEHWFKHFQFGYDNGEAGGGRQHPWQYGKRARRPPPLMAFMRLFRPACGTPIQHLPAVLAVTELIIRRPLRRRINASVWQGIFASLPRLTRLTYEMWRNQLEGDCDTGSTETYMLVQQGILNQLESLTLFEDPNDALMAAVAEHPGLQPIISMGVYGLNHSPVRGLFMTSLSLRHLSVSFSVTAEDFFTVGPVNYAWWFLRSLALRSCSLTSNGAAPCSGWNLTSLPSIVFTRMPVLETLALWWSTGDGRDACALIYERKSRNMGTLTWRGTGRPPQWFGKLVTHWATLGAQMWPGYFLSVSVEKINGSRIYGLGDALHKLRLPVEVINPMSLRQMRQEKALEILSTPGVSLSHLV</sequence>
<name>A0AAN6ZLC2_9PEZI</name>
<evidence type="ECO:0000313" key="2">
    <source>
        <dbReference type="EMBL" id="KAK4141516.1"/>
    </source>
</evidence>
<dbReference type="EMBL" id="MU853610">
    <property type="protein sequence ID" value="KAK4141516.1"/>
    <property type="molecule type" value="Genomic_DNA"/>
</dbReference>
<dbReference type="Pfam" id="PF20183">
    <property type="entry name" value="DUF6546"/>
    <property type="match status" value="1"/>
</dbReference>
<comment type="caution">
    <text evidence="2">The sequence shown here is derived from an EMBL/GenBank/DDBJ whole genome shotgun (WGS) entry which is preliminary data.</text>
</comment>
<dbReference type="AlphaFoldDB" id="A0AAN6ZLC2"/>
<protein>
    <recommendedName>
        <fullName evidence="1">DUF6546 domain-containing protein</fullName>
    </recommendedName>
</protein>
<reference evidence="2" key="1">
    <citation type="journal article" date="2023" name="Mol. Phylogenet. Evol.">
        <title>Genome-scale phylogeny and comparative genomics of the fungal order Sordariales.</title>
        <authorList>
            <person name="Hensen N."/>
            <person name="Bonometti L."/>
            <person name="Westerberg I."/>
            <person name="Brannstrom I.O."/>
            <person name="Guillou S."/>
            <person name="Cros-Aarteil S."/>
            <person name="Calhoun S."/>
            <person name="Haridas S."/>
            <person name="Kuo A."/>
            <person name="Mondo S."/>
            <person name="Pangilinan J."/>
            <person name="Riley R."/>
            <person name="LaButti K."/>
            <person name="Andreopoulos B."/>
            <person name="Lipzen A."/>
            <person name="Chen C."/>
            <person name="Yan M."/>
            <person name="Daum C."/>
            <person name="Ng V."/>
            <person name="Clum A."/>
            <person name="Steindorff A."/>
            <person name="Ohm R.A."/>
            <person name="Martin F."/>
            <person name="Silar P."/>
            <person name="Natvig D.O."/>
            <person name="Lalanne C."/>
            <person name="Gautier V."/>
            <person name="Ament-Velasquez S.L."/>
            <person name="Kruys A."/>
            <person name="Hutchinson M.I."/>
            <person name="Powell A.J."/>
            <person name="Barry K."/>
            <person name="Miller A.N."/>
            <person name="Grigoriev I.V."/>
            <person name="Debuchy R."/>
            <person name="Gladieux P."/>
            <person name="Hiltunen Thoren M."/>
            <person name="Johannesson H."/>
        </authorList>
    </citation>
    <scope>NUCLEOTIDE SEQUENCE</scope>
    <source>
        <strain evidence="2">CBS 141.50</strain>
    </source>
</reference>
<dbReference type="GeneID" id="87821043"/>
<reference evidence="2" key="2">
    <citation type="submission" date="2023-05" db="EMBL/GenBank/DDBJ databases">
        <authorList>
            <consortium name="Lawrence Berkeley National Laboratory"/>
            <person name="Steindorff A."/>
            <person name="Hensen N."/>
            <person name="Bonometti L."/>
            <person name="Westerberg I."/>
            <person name="Brannstrom I.O."/>
            <person name="Guillou S."/>
            <person name="Cros-Aarteil S."/>
            <person name="Calhoun S."/>
            <person name="Haridas S."/>
            <person name="Kuo A."/>
            <person name="Mondo S."/>
            <person name="Pangilinan J."/>
            <person name="Riley R."/>
            <person name="Labutti K."/>
            <person name="Andreopoulos B."/>
            <person name="Lipzen A."/>
            <person name="Chen C."/>
            <person name="Yanf M."/>
            <person name="Daum C."/>
            <person name="Ng V."/>
            <person name="Clum A."/>
            <person name="Ohm R."/>
            <person name="Martin F."/>
            <person name="Silar P."/>
            <person name="Natvig D."/>
            <person name="Lalanne C."/>
            <person name="Gautier V."/>
            <person name="Ament-Velasquez S.L."/>
            <person name="Kruys A."/>
            <person name="Hutchinson M.I."/>
            <person name="Powell A.J."/>
            <person name="Barry K."/>
            <person name="Miller A.N."/>
            <person name="Grigoriev I.V."/>
            <person name="Debuchy R."/>
            <person name="Gladieux P."/>
            <person name="Thoren M.H."/>
            <person name="Johannesson H."/>
        </authorList>
    </citation>
    <scope>NUCLEOTIDE SEQUENCE</scope>
    <source>
        <strain evidence="2">CBS 141.50</strain>
    </source>
</reference>
<feature type="domain" description="DUF6546" evidence="1">
    <location>
        <begin position="209"/>
        <end position="414"/>
    </location>
</feature>
<dbReference type="InterPro" id="IPR046676">
    <property type="entry name" value="DUF6546"/>
</dbReference>
<keyword evidence="3" id="KW-1185">Reference proteome</keyword>
<dbReference type="Proteomes" id="UP001302676">
    <property type="component" value="Unassembled WGS sequence"/>
</dbReference>
<dbReference type="RefSeq" id="XP_062634887.1">
    <property type="nucleotide sequence ID" value="XM_062784430.1"/>
</dbReference>
<gene>
    <name evidence="2" type="ORF">C8A04DRAFT_39024</name>
</gene>
<proteinExistence type="predicted"/>
<evidence type="ECO:0000259" key="1">
    <source>
        <dbReference type="Pfam" id="PF20183"/>
    </source>
</evidence>
<evidence type="ECO:0000313" key="3">
    <source>
        <dbReference type="Proteomes" id="UP001302676"/>
    </source>
</evidence>